<organism evidence="2 3">
    <name type="scientific">Iris pallida</name>
    <name type="common">Sweet iris</name>
    <dbReference type="NCBI Taxonomy" id="29817"/>
    <lineage>
        <taxon>Eukaryota</taxon>
        <taxon>Viridiplantae</taxon>
        <taxon>Streptophyta</taxon>
        <taxon>Embryophyta</taxon>
        <taxon>Tracheophyta</taxon>
        <taxon>Spermatophyta</taxon>
        <taxon>Magnoliopsida</taxon>
        <taxon>Liliopsida</taxon>
        <taxon>Asparagales</taxon>
        <taxon>Iridaceae</taxon>
        <taxon>Iridoideae</taxon>
        <taxon>Irideae</taxon>
        <taxon>Iris</taxon>
    </lineage>
</organism>
<keyword evidence="3" id="KW-1185">Reference proteome</keyword>
<reference evidence="2" key="2">
    <citation type="submission" date="2023-04" db="EMBL/GenBank/DDBJ databases">
        <authorList>
            <person name="Bruccoleri R.E."/>
            <person name="Oakeley E.J."/>
            <person name="Faust A.-M."/>
            <person name="Dessus-Babus S."/>
            <person name="Altorfer M."/>
            <person name="Burckhardt D."/>
            <person name="Oertli M."/>
            <person name="Naumann U."/>
            <person name="Petersen F."/>
            <person name="Wong J."/>
        </authorList>
    </citation>
    <scope>NUCLEOTIDE SEQUENCE</scope>
    <source>
        <strain evidence="2">GSM-AAB239-AS_SAM_17_03QT</strain>
        <tissue evidence="2">Leaf</tissue>
    </source>
</reference>
<dbReference type="Proteomes" id="UP001140949">
    <property type="component" value="Unassembled WGS sequence"/>
</dbReference>
<evidence type="ECO:0000313" key="2">
    <source>
        <dbReference type="EMBL" id="KAJ6848680.1"/>
    </source>
</evidence>
<accession>A0AAX6I5S1</accession>
<dbReference type="EMBL" id="JANAVB010004599">
    <property type="protein sequence ID" value="KAJ6848680.1"/>
    <property type="molecule type" value="Genomic_DNA"/>
</dbReference>
<dbReference type="PANTHER" id="PTHR33356">
    <property type="entry name" value="TIP41-LIKE PROTEIN"/>
    <property type="match status" value="1"/>
</dbReference>
<feature type="region of interest" description="Disordered" evidence="1">
    <location>
        <begin position="216"/>
        <end position="242"/>
    </location>
</feature>
<dbReference type="PANTHER" id="PTHR33356:SF5">
    <property type="entry name" value="TIP41-LIKE PROTEIN"/>
    <property type="match status" value="1"/>
</dbReference>
<reference evidence="2" key="1">
    <citation type="journal article" date="2023" name="GigaByte">
        <title>Genome assembly of the bearded iris, Iris pallida Lam.</title>
        <authorList>
            <person name="Bruccoleri R.E."/>
            <person name="Oakeley E.J."/>
            <person name="Faust A.M.E."/>
            <person name="Altorfer M."/>
            <person name="Dessus-Babus S."/>
            <person name="Burckhardt D."/>
            <person name="Oertli M."/>
            <person name="Naumann U."/>
            <person name="Petersen F."/>
            <person name="Wong J."/>
        </authorList>
    </citation>
    <scope>NUCLEOTIDE SEQUENCE</scope>
    <source>
        <strain evidence="2">GSM-AAB239-AS_SAM_17_03QT</strain>
    </source>
</reference>
<evidence type="ECO:0000256" key="1">
    <source>
        <dbReference type="SAM" id="MobiDB-lite"/>
    </source>
</evidence>
<dbReference type="AlphaFoldDB" id="A0AAX6I5S1"/>
<feature type="region of interest" description="Disordered" evidence="1">
    <location>
        <begin position="248"/>
        <end position="267"/>
    </location>
</feature>
<comment type="caution">
    <text evidence="2">The sequence shown here is derived from an EMBL/GenBank/DDBJ whole genome shotgun (WGS) entry which is preliminary data.</text>
</comment>
<evidence type="ECO:0000313" key="3">
    <source>
        <dbReference type="Proteomes" id="UP001140949"/>
    </source>
</evidence>
<feature type="compositionally biased region" description="Basic residues" evidence="1">
    <location>
        <begin position="218"/>
        <end position="236"/>
    </location>
</feature>
<proteinExistence type="predicted"/>
<gene>
    <name evidence="2" type="ORF">M6B38_275685</name>
</gene>
<protein>
    <submittedName>
        <fullName evidence="2">Uncharacterized protein</fullName>
    </submittedName>
</protein>
<name>A0AAX6I5S1_IRIPA</name>
<sequence length="267" mass="29255">MMAESKAKDNSWLPDDLHLAYDFLLEDAAASAKSRKRVIEQDNDNEEVIAALTRRLTVSSPHKENVLATSPQSTLYGLGRSSSFSSNNCSPDGLSTPFEQQPKGSGDALDLLYAAAGRVVSLGLDEDRGSRKPDRRHFKPSPNQFLVHQQLQAAEFQQMRLQLLKQELAAAWRGGAGRRMDLSAAAAAWPALQKAHQHRIVPGSVTGPALINVSGARRGVHRHRRFSAPTRRNPKRPQKETNVLECTTSGESGAVVQPSSTGHQYIF</sequence>